<dbReference type="InterPro" id="IPR052517">
    <property type="entry name" value="GlcG_carb_metab_protein"/>
</dbReference>
<accession>L0E2W1</accession>
<dbReference type="eggNOG" id="COG3193">
    <property type="taxonomic scope" value="Bacteria"/>
</dbReference>
<proteinExistence type="predicted"/>
<evidence type="ECO:0008006" key="3">
    <source>
        <dbReference type="Google" id="ProtNLM"/>
    </source>
</evidence>
<dbReference type="PANTHER" id="PTHR34309:SF1">
    <property type="entry name" value="PROTEIN GLCG"/>
    <property type="match status" value="1"/>
</dbReference>
<dbReference type="Pfam" id="PF03928">
    <property type="entry name" value="HbpS-like"/>
    <property type="match status" value="1"/>
</dbReference>
<evidence type="ECO:0000313" key="1">
    <source>
        <dbReference type="EMBL" id="AGA34966.1"/>
    </source>
</evidence>
<dbReference type="OrthoDB" id="9121915at2"/>
<sequence length="142" mass="14278">MALVTKDLSLDQAQSAIAAAIGKATELGCLSDIALVDAGANLKAFVRMDGALLGSIDVALKKARTARLFNLPSGTIGELSRPEGPLYGIEHSNGGLVSFGGGIPIADGDTVIGAIGVSGDSVENDQAIAQAGAEAIQRPPPR</sequence>
<protein>
    <recommendedName>
        <fullName evidence="3">PduO protein</fullName>
    </recommendedName>
</protein>
<dbReference type="RefSeq" id="WP_015260065.1">
    <property type="nucleotide sequence ID" value="NC_019902.2"/>
</dbReference>
<gene>
    <name evidence="1" type="ordered locus">TVNIR_3330</name>
</gene>
<dbReference type="STRING" id="1255043.TVNIR_3330"/>
<dbReference type="HOGENOM" id="CLU_103773_2_1_6"/>
<dbReference type="AlphaFoldDB" id="L0E2W1"/>
<evidence type="ECO:0000313" key="2">
    <source>
        <dbReference type="Proteomes" id="UP000010809"/>
    </source>
</evidence>
<dbReference type="KEGG" id="tni:TVNIR_3330"/>
<organism evidence="1 2">
    <name type="scientific">Thioalkalivibrio nitratireducens (strain DSM 14787 / UNIQEM 213 / ALEN2)</name>
    <dbReference type="NCBI Taxonomy" id="1255043"/>
    <lineage>
        <taxon>Bacteria</taxon>
        <taxon>Pseudomonadati</taxon>
        <taxon>Pseudomonadota</taxon>
        <taxon>Gammaproteobacteria</taxon>
        <taxon>Chromatiales</taxon>
        <taxon>Ectothiorhodospiraceae</taxon>
        <taxon>Thioalkalivibrio</taxon>
    </lineage>
</organism>
<dbReference type="Proteomes" id="UP000010809">
    <property type="component" value="Chromosome"/>
</dbReference>
<dbReference type="PANTHER" id="PTHR34309">
    <property type="entry name" value="SLR1406 PROTEIN"/>
    <property type="match status" value="1"/>
</dbReference>
<dbReference type="InterPro" id="IPR005624">
    <property type="entry name" value="PduO/GlcC-like"/>
</dbReference>
<dbReference type="PATRIC" id="fig|1255043.3.peg.3360"/>
<name>L0E2W1_THIND</name>
<dbReference type="Gene3D" id="3.30.450.150">
    <property type="entry name" value="Haem-degrading domain"/>
    <property type="match status" value="1"/>
</dbReference>
<dbReference type="SUPFAM" id="SSF143744">
    <property type="entry name" value="GlcG-like"/>
    <property type="match status" value="1"/>
</dbReference>
<dbReference type="EMBL" id="CP003989">
    <property type="protein sequence ID" value="AGA34966.1"/>
    <property type="molecule type" value="Genomic_DNA"/>
</dbReference>
<dbReference type="InterPro" id="IPR038084">
    <property type="entry name" value="PduO/GlcC-like_sf"/>
</dbReference>
<reference evidence="1" key="1">
    <citation type="submission" date="2015-12" db="EMBL/GenBank/DDBJ databases">
        <authorList>
            <person name="Tikhonova T.V."/>
            <person name="Pavlov A.R."/>
            <person name="Beletsky A.V."/>
            <person name="Mardanov A.V."/>
            <person name="Sorokin D.Y."/>
            <person name="Ravin N.V."/>
            <person name="Popov V.O."/>
        </authorList>
    </citation>
    <scope>NUCLEOTIDE SEQUENCE</scope>
    <source>
        <strain evidence="1">DSM 14787</strain>
    </source>
</reference>
<keyword evidence="2" id="KW-1185">Reference proteome</keyword>